<dbReference type="Proteomes" id="UP000604825">
    <property type="component" value="Unassembled WGS sequence"/>
</dbReference>
<evidence type="ECO:0000313" key="8">
    <source>
        <dbReference type="EMBL" id="CAD6219083.1"/>
    </source>
</evidence>
<dbReference type="GO" id="GO:0005634">
    <property type="term" value="C:nucleus"/>
    <property type="evidence" value="ECO:0007669"/>
    <property type="project" value="UniProtKB-SubCell"/>
</dbReference>
<keyword evidence="4" id="KW-0234">DNA repair</keyword>
<proteinExistence type="inferred from homology"/>
<dbReference type="Gene3D" id="3.40.50.12650">
    <property type="match status" value="1"/>
</dbReference>
<comment type="caution">
    <text evidence="8">The sequence shown here is derived from an EMBL/GenBank/DDBJ whole genome shotgun (WGS) entry which is preliminary data.</text>
</comment>
<dbReference type="GO" id="GO:0035312">
    <property type="term" value="F:5'-3' DNA exonuclease activity"/>
    <property type="evidence" value="ECO:0007669"/>
    <property type="project" value="TreeGrafter"/>
</dbReference>
<dbReference type="PANTHER" id="PTHR23240:SF6">
    <property type="entry name" value="DNA CROSS-LINK REPAIR 1A PROTEIN"/>
    <property type="match status" value="1"/>
</dbReference>
<keyword evidence="5" id="KW-0539">Nucleus</keyword>
<dbReference type="Pfam" id="PF00536">
    <property type="entry name" value="SAM_1"/>
    <property type="match status" value="1"/>
</dbReference>
<dbReference type="SUPFAM" id="SSF56281">
    <property type="entry name" value="Metallo-hydrolase/oxidoreductase"/>
    <property type="match status" value="1"/>
</dbReference>
<evidence type="ECO:0000256" key="5">
    <source>
        <dbReference type="ARBA" id="ARBA00023242"/>
    </source>
</evidence>
<dbReference type="EMBL" id="CAJGYO010000003">
    <property type="protein sequence ID" value="CAD6219083.1"/>
    <property type="molecule type" value="Genomic_DNA"/>
</dbReference>
<feature type="domain" description="SAM" evidence="7">
    <location>
        <begin position="475"/>
        <end position="538"/>
    </location>
</feature>
<dbReference type="AlphaFoldDB" id="A0A811NB65"/>
<dbReference type="PROSITE" id="PS50105">
    <property type="entry name" value="SAM_DOMAIN"/>
    <property type="match status" value="1"/>
</dbReference>
<protein>
    <recommendedName>
        <fullName evidence="7">SAM domain-containing protein</fullName>
    </recommendedName>
</protein>
<dbReference type="InterPro" id="IPR036866">
    <property type="entry name" value="RibonucZ/Hydroxyglut_hydro"/>
</dbReference>
<evidence type="ECO:0000256" key="4">
    <source>
        <dbReference type="ARBA" id="ARBA00023204"/>
    </source>
</evidence>
<dbReference type="GO" id="GO:0036297">
    <property type="term" value="P:interstrand cross-link repair"/>
    <property type="evidence" value="ECO:0007669"/>
    <property type="project" value="TreeGrafter"/>
</dbReference>
<dbReference type="GO" id="GO:0003684">
    <property type="term" value="F:damaged DNA binding"/>
    <property type="evidence" value="ECO:0007669"/>
    <property type="project" value="TreeGrafter"/>
</dbReference>
<evidence type="ECO:0000256" key="1">
    <source>
        <dbReference type="ARBA" id="ARBA00004123"/>
    </source>
</evidence>
<feature type="region of interest" description="Disordered" evidence="6">
    <location>
        <begin position="199"/>
        <end position="219"/>
    </location>
</feature>
<sequence length="950" mass="104033">MPASGKLSAKPSPSPTVAPASRPKFTAVTLLGDSDDDDDFQPPRPRPLKPCNGAAALRLRKKLKASSSSGSSGKENSSAAGGAVTAVGSASTAAKDAETLAAGSRVSGGVPKPKKRKTGEICGLSRYGSDRAKLSCKPKIGLDRYGYGKGSSSSLPNSIESRVLALGAVCDLGVGRCEEAQVAGSQNCTSVLQEGHATPELAGSECGPPKTEKKLGSSGAVEGHYNSRLIEPALESDANREFLSAGSYDSEGLDSGILGSLTDKQDTKKANGVASECGFGLQNGSYHLDSLQSELLMSNIKYDSRVCASNEIQEPGLGACNLISQERKVAAGHSACATPENVTMENKSSEPEACKGQCRSNSSESKLLESHMIHDFEVDGCDDFEIGTQLSELINLCMKDSIEGQSNFSASPMEQNTLDSKRLSSDYEVKCPLCGSDISDLSEELRQLHTNNCLDEPAKESSPNHKKEPCAGQNVEIGHVVEWLRNLGLSKYEEVFIREEVDWETLQWLTEEDLLGIGITSLGPRKKIIHALGELRKKHDDPSVVEDVLNSENTKKTKVPMNGNKLITEYFQCSSFDQRQRRACKVNKPSNLDEKKISSAKIPTRRSAGKGKVKDTPLWCCIPGTPFRVDAFRYLRGDCSHWFLTHFHVDHYQGLTRSFCHGKIYCSSITASLVHHKIGIPWDRLHVLTLNEKHTIAGVSLTCFDANHCPGSIIILFEPPNGKAVLHTGDFRFSSEMANNPVLQSSHIHTLILDTTYCNPRYDFPSQEIVIQFVIEAIQAEAFNPKTLFLIGSYTIGKERLFMEVARLLQKKIYVGAAKLQILKHLELPQDIMHWFTANEAESHIHVVPMWTLASFKRMKYLSNQYAGRFDLIVAFCPTGWAFGKGRKKTPGKRWQQGSIIRYEVPYSEHSSFTELQQFVKFISPEHIIPSVNNDGPESADAMLAQLLND</sequence>
<evidence type="ECO:0000256" key="6">
    <source>
        <dbReference type="SAM" id="MobiDB-lite"/>
    </source>
</evidence>
<gene>
    <name evidence="8" type="ORF">NCGR_LOCUS12881</name>
</gene>
<dbReference type="InterPro" id="IPR001660">
    <property type="entry name" value="SAM"/>
</dbReference>
<dbReference type="FunFam" id="3.60.15.10:FF:000027">
    <property type="entry name" value="DNA ligase 6"/>
    <property type="match status" value="1"/>
</dbReference>
<evidence type="ECO:0000313" key="9">
    <source>
        <dbReference type="Proteomes" id="UP000604825"/>
    </source>
</evidence>
<dbReference type="Gene3D" id="1.10.150.50">
    <property type="entry name" value="Transcription Factor, Ets-1"/>
    <property type="match status" value="1"/>
</dbReference>
<dbReference type="InterPro" id="IPR013761">
    <property type="entry name" value="SAM/pointed_sf"/>
</dbReference>
<dbReference type="PANTHER" id="PTHR23240">
    <property type="entry name" value="DNA CROSS-LINK REPAIR PROTEIN PSO2/SNM1-RELATED"/>
    <property type="match status" value="1"/>
</dbReference>
<dbReference type="InterPro" id="IPR011084">
    <property type="entry name" value="DRMBL"/>
</dbReference>
<accession>A0A811NB65</accession>
<comment type="similarity">
    <text evidence="2">Belongs to the DNA repair metallo-beta-lactamase (DRMBL) family.</text>
</comment>
<dbReference type="SUPFAM" id="SSF47769">
    <property type="entry name" value="SAM/Pointed domain"/>
    <property type="match status" value="1"/>
</dbReference>
<dbReference type="GO" id="GO:0006303">
    <property type="term" value="P:double-strand break repair via nonhomologous end joining"/>
    <property type="evidence" value="ECO:0007669"/>
    <property type="project" value="TreeGrafter"/>
</dbReference>
<organism evidence="8 9">
    <name type="scientific">Miscanthus lutarioriparius</name>
    <dbReference type="NCBI Taxonomy" id="422564"/>
    <lineage>
        <taxon>Eukaryota</taxon>
        <taxon>Viridiplantae</taxon>
        <taxon>Streptophyta</taxon>
        <taxon>Embryophyta</taxon>
        <taxon>Tracheophyta</taxon>
        <taxon>Spermatophyta</taxon>
        <taxon>Magnoliopsida</taxon>
        <taxon>Liliopsida</taxon>
        <taxon>Poales</taxon>
        <taxon>Poaceae</taxon>
        <taxon>PACMAD clade</taxon>
        <taxon>Panicoideae</taxon>
        <taxon>Andropogonodae</taxon>
        <taxon>Andropogoneae</taxon>
        <taxon>Saccharinae</taxon>
        <taxon>Miscanthus</taxon>
    </lineage>
</organism>
<name>A0A811NB65_9POAL</name>
<dbReference type="Pfam" id="PF07522">
    <property type="entry name" value="DRMBL"/>
    <property type="match status" value="1"/>
</dbReference>
<dbReference type="SMART" id="SM00454">
    <property type="entry name" value="SAM"/>
    <property type="match status" value="1"/>
</dbReference>
<feature type="compositionally biased region" description="Low complexity" evidence="6">
    <location>
        <begin position="65"/>
        <end position="94"/>
    </location>
</feature>
<reference evidence="8" key="1">
    <citation type="submission" date="2020-10" db="EMBL/GenBank/DDBJ databases">
        <authorList>
            <person name="Han B."/>
            <person name="Lu T."/>
            <person name="Zhao Q."/>
            <person name="Huang X."/>
            <person name="Zhao Y."/>
        </authorList>
    </citation>
    <scope>NUCLEOTIDE SEQUENCE</scope>
</reference>
<keyword evidence="3" id="KW-0227">DNA damage</keyword>
<dbReference type="FunFam" id="3.40.50.12650:FF:000004">
    <property type="entry name" value="DNA cross-link repair 1A protein"/>
    <property type="match status" value="1"/>
</dbReference>
<comment type="subcellular location">
    <subcellularLocation>
        <location evidence="1">Nucleus</location>
    </subcellularLocation>
</comment>
<feature type="region of interest" description="Disordered" evidence="6">
    <location>
        <begin position="1"/>
        <end position="120"/>
    </location>
</feature>
<dbReference type="CDD" id="cd16273">
    <property type="entry name" value="SNM1A-1C-like_MBL-fold"/>
    <property type="match status" value="1"/>
</dbReference>
<evidence type="ECO:0000256" key="3">
    <source>
        <dbReference type="ARBA" id="ARBA00022763"/>
    </source>
</evidence>
<dbReference type="Gene3D" id="3.60.15.10">
    <property type="entry name" value="Ribonuclease Z/Hydroxyacylglutathione hydrolase-like"/>
    <property type="match status" value="1"/>
</dbReference>
<evidence type="ECO:0000256" key="2">
    <source>
        <dbReference type="ARBA" id="ARBA00010304"/>
    </source>
</evidence>
<keyword evidence="9" id="KW-1185">Reference proteome</keyword>
<dbReference type="CDD" id="cd09487">
    <property type="entry name" value="SAM_superfamily"/>
    <property type="match status" value="1"/>
</dbReference>
<dbReference type="FunFam" id="1.10.150.50:FF:000078">
    <property type="entry name" value="Sterile alpha motif (SAM) domain-containing protein"/>
    <property type="match status" value="1"/>
</dbReference>
<dbReference type="OrthoDB" id="262529at2759"/>
<evidence type="ECO:0000259" key="7">
    <source>
        <dbReference type="PROSITE" id="PS50105"/>
    </source>
</evidence>